<accession>A0A016VW63</accession>
<proteinExistence type="predicted"/>
<sequence length="97" mass="10800">MNSIYFVFASLLLIQRSDASFPAAFHGYSPYVPYYGAVAAPSPVVHAAPTYYPYSYPMAYHHPQRELHNVAGAVQRESGLLTDVSIRFPAKKALKNH</sequence>
<dbReference type="Proteomes" id="UP000024635">
    <property type="component" value="Unassembled WGS sequence"/>
</dbReference>
<name>A0A016VW63_9BILA</name>
<keyword evidence="3" id="KW-1185">Reference proteome</keyword>
<organism evidence="2 3">
    <name type="scientific">Ancylostoma ceylanicum</name>
    <dbReference type="NCBI Taxonomy" id="53326"/>
    <lineage>
        <taxon>Eukaryota</taxon>
        <taxon>Metazoa</taxon>
        <taxon>Ecdysozoa</taxon>
        <taxon>Nematoda</taxon>
        <taxon>Chromadorea</taxon>
        <taxon>Rhabditida</taxon>
        <taxon>Rhabditina</taxon>
        <taxon>Rhabditomorpha</taxon>
        <taxon>Strongyloidea</taxon>
        <taxon>Ancylostomatidae</taxon>
        <taxon>Ancylostomatinae</taxon>
        <taxon>Ancylostoma</taxon>
    </lineage>
</organism>
<evidence type="ECO:0000313" key="2">
    <source>
        <dbReference type="EMBL" id="EYC31640.1"/>
    </source>
</evidence>
<feature type="signal peptide" evidence="1">
    <location>
        <begin position="1"/>
        <end position="19"/>
    </location>
</feature>
<evidence type="ECO:0000256" key="1">
    <source>
        <dbReference type="SAM" id="SignalP"/>
    </source>
</evidence>
<dbReference type="EMBL" id="JARK01001339">
    <property type="protein sequence ID" value="EYC31640.1"/>
    <property type="molecule type" value="Genomic_DNA"/>
</dbReference>
<dbReference type="AlphaFoldDB" id="A0A016VW63"/>
<protein>
    <submittedName>
        <fullName evidence="2">Uncharacterized protein</fullName>
    </submittedName>
</protein>
<gene>
    <name evidence="2" type="primary">Acey_s0003.g1163</name>
    <name evidence="2" type="ORF">Y032_0003g1163</name>
</gene>
<keyword evidence="1" id="KW-0732">Signal</keyword>
<reference evidence="3" key="1">
    <citation type="journal article" date="2015" name="Nat. Genet.">
        <title>The genome and transcriptome of the zoonotic hookworm Ancylostoma ceylanicum identify infection-specific gene families.</title>
        <authorList>
            <person name="Schwarz E.M."/>
            <person name="Hu Y."/>
            <person name="Antoshechkin I."/>
            <person name="Miller M.M."/>
            <person name="Sternberg P.W."/>
            <person name="Aroian R.V."/>
        </authorList>
    </citation>
    <scope>NUCLEOTIDE SEQUENCE</scope>
    <source>
        <strain evidence="3">HY135</strain>
    </source>
</reference>
<feature type="chain" id="PRO_5001491219" evidence="1">
    <location>
        <begin position="20"/>
        <end position="97"/>
    </location>
</feature>
<comment type="caution">
    <text evidence="2">The sequence shown here is derived from an EMBL/GenBank/DDBJ whole genome shotgun (WGS) entry which is preliminary data.</text>
</comment>
<evidence type="ECO:0000313" key="3">
    <source>
        <dbReference type="Proteomes" id="UP000024635"/>
    </source>
</evidence>